<reference evidence="1 2" key="1">
    <citation type="journal article" date="2022" name="Allergy">
        <title>Genome assembly and annotation of Periplaneta americana reveal a comprehensive cockroach allergen profile.</title>
        <authorList>
            <person name="Wang L."/>
            <person name="Xiong Q."/>
            <person name="Saelim N."/>
            <person name="Wang L."/>
            <person name="Nong W."/>
            <person name="Wan A.T."/>
            <person name="Shi M."/>
            <person name="Liu X."/>
            <person name="Cao Q."/>
            <person name="Hui J.H.L."/>
            <person name="Sookrung N."/>
            <person name="Leung T.F."/>
            <person name="Tungtrongchitr A."/>
            <person name="Tsui S.K.W."/>
        </authorList>
    </citation>
    <scope>NUCLEOTIDE SEQUENCE [LARGE SCALE GENOMIC DNA]</scope>
    <source>
        <strain evidence="1">PWHHKU_190912</strain>
    </source>
</reference>
<protein>
    <submittedName>
        <fullName evidence="1">Uncharacterized protein</fullName>
    </submittedName>
</protein>
<sequence>MCVECNRRLQALRVLGENIDNYVRILAPKILRAFPEYICRRWIIFAKREQLSEGHITRLKEFLNDEVESALTTKKLVVTHLLPTYFFRQQPLSTWEGDHLNIIKEQNDHRNNSAYSARAVDTGPRIATRICSRRGRASCRKCKKSHHYSICTTQDLTPTTVNQVATRSPDFTHLQTARVRVVGPTGLSKITRCVLDSGKEGRRVVLLPKKAHSFLDDNRTNAEKRLQVLIRNFEKNTTYKAMYHDQMLN</sequence>
<evidence type="ECO:0000313" key="2">
    <source>
        <dbReference type="Proteomes" id="UP001148838"/>
    </source>
</evidence>
<evidence type="ECO:0000313" key="1">
    <source>
        <dbReference type="EMBL" id="KAJ4440621.1"/>
    </source>
</evidence>
<keyword evidence="2" id="KW-1185">Reference proteome</keyword>
<dbReference type="EMBL" id="JAJSOF020000017">
    <property type="protein sequence ID" value="KAJ4440621.1"/>
    <property type="molecule type" value="Genomic_DNA"/>
</dbReference>
<name>A0ABQ8T2C9_PERAM</name>
<dbReference type="Proteomes" id="UP001148838">
    <property type="component" value="Unassembled WGS sequence"/>
</dbReference>
<proteinExistence type="predicted"/>
<accession>A0ABQ8T2C9</accession>
<organism evidence="1 2">
    <name type="scientific">Periplaneta americana</name>
    <name type="common">American cockroach</name>
    <name type="synonym">Blatta americana</name>
    <dbReference type="NCBI Taxonomy" id="6978"/>
    <lineage>
        <taxon>Eukaryota</taxon>
        <taxon>Metazoa</taxon>
        <taxon>Ecdysozoa</taxon>
        <taxon>Arthropoda</taxon>
        <taxon>Hexapoda</taxon>
        <taxon>Insecta</taxon>
        <taxon>Pterygota</taxon>
        <taxon>Neoptera</taxon>
        <taxon>Polyneoptera</taxon>
        <taxon>Dictyoptera</taxon>
        <taxon>Blattodea</taxon>
        <taxon>Blattoidea</taxon>
        <taxon>Blattidae</taxon>
        <taxon>Blattinae</taxon>
        <taxon>Periplaneta</taxon>
    </lineage>
</organism>
<gene>
    <name evidence="1" type="ORF">ANN_08767</name>
</gene>
<comment type="caution">
    <text evidence="1">The sequence shown here is derived from an EMBL/GenBank/DDBJ whole genome shotgun (WGS) entry which is preliminary data.</text>
</comment>